<dbReference type="SUPFAM" id="SSF47323">
    <property type="entry name" value="Anticodon-binding domain of a subclass of class I aminoacyl-tRNA synthetases"/>
    <property type="match status" value="1"/>
</dbReference>
<dbReference type="Pfam" id="PF00133">
    <property type="entry name" value="tRNA-synt_1"/>
    <property type="match status" value="1"/>
</dbReference>
<dbReference type="SUPFAM" id="SSF46589">
    <property type="entry name" value="tRNA-binding arm"/>
    <property type="match status" value="1"/>
</dbReference>
<dbReference type="PROSITE" id="PS00178">
    <property type="entry name" value="AA_TRNA_LIGASE_I"/>
    <property type="match status" value="1"/>
</dbReference>
<dbReference type="CDD" id="cd00817">
    <property type="entry name" value="ValRS_core"/>
    <property type="match status" value="1"/>
</dbReference>
<dbReference type="Proteomes" id="UP000177407">
    <property type="component" value="Unassembled WGS sequence"/>
</dbReference>
<evidence type="ECO:0000259" key="9">
    <source>
        <dbReference type="Pfam" id="PF00133"/>
    </source>
</evidence>
<dbReference type="GO" id="GO:0004832">
    <property type="term" value="F:valine-tRNA ligase activity"/>
    <property type="evidence" value="ECO:0007669"/>
    <property type="project" value="UniProtKB-UniRule"/>
</dbReference>
<dbReference type="GO" id="GO:0005829">
    <property type="term" value="C:cytosol"/>
    <property type="evidence" value="ECO:0007669"/>
    <property type="project" value="TreeGrafter"/>
</dbReference>
<dbReference type="PANTHER" id="PTHR11946">
    <property type="entry name" value="VALYL-TRNA SYNTHETASES"/>
    <property type="match status" value="1"/>
</dbReference>
<reference evidence="12 13" key="1">
    <citation type="journal article" date="2016" name="Nat. Commun.">
        <title>Thousands of microbial genomes shed light on interconnected biogeochemical processes in an aquifer system.</title>
        <authorList>
            <person name="Anantharaman K."/>
            <person name="Brown C.T."/>
            <person name="Hug L.A."/>
            <person name="Sharon I."/>
            <person name="Castelle C.J."/>
            <person name="Probst A.J."/>
            <person name="Thomas B.C."/>
            <person name="Singh A."/>
            <person name="Wilkins M.J."/>
            <person name="Karaoz U."/>
            <person name="Brodie E.L."/>
            <person name="Williams K.H."/>
            <person name="Hubbard S.S."/>
            <person name="Banfield J.F."/>
        </authorList>
    </citation>
    <scope>NUCLEOTIDE SEQUENCE [LARGE SCALE GENOMIC DNA]</scope>
</reference>
<comment type="catalytic activity">
    <reaction evidence="7 8">
        <text>tRNA(Val) + L-valine + ATP = L-valyl-tRNA(Val) + AMP + diphosphate</text>
        <dbReference type="Rhea" id="RHEA:10704"/>
        <dbReference type="Rhea" id="RHEA-COMP:9672"/>
        <dbReference type="Rhea" id="RHEA-COMP:9708"/>
        <dbReference type="ChEBI" id="CHEBI:30616"/>
        <dbReference type="ChEBI" id="CHEBI:33019"/>
        <dbReference type="ChEBI" id="CHEBI:57762"/>
        <dbReference type="ChEBI" id="CHEBI:78442"/>
        <dbReference type="ChEBI" id="CHEBI:78537"/>
        <dbReference type="ChEBI" id="CHEBI:456215"/>
        <dbReference type="EC" id="6.1.1.9"/>
    </reaction>
</comment>
<evidence type="ECO:0000256" key="6">
    <source>
        <dbReference type="ARBA" id="ARBA00023146"/>
    </source>
</evidence>
<dbReference type="NCBIfam" id="TIGR00422">
    <property type="entry name" value="valS"/>
    <property type="match status" value="1"/>
</dbReference>
<dbReference type="NCBIfam" id="NF004349">
    <property type="entry name" value="PRK05729.1"/>
    <property type="match status" value="1"/>
</dbReference>
<dbReference type="PRINTS" id="PR00986">
    <property type="entry name" value="TRNASYNTHVAL"/>
</dbReference>
<dbReference type="AlphaFoldDB" id="A0A1F5S4H6"/>
<dbReference type="EC" id="6.1.1.9" evidence="8"/>
<dbReference type="InterPro" id="IPR013155">
    <property type="entry name" value="M/V/L/I-tRNA-synth_anticd-bd"/>
</dbReference>
<evidence type="ECO:0000256" key="2">
    <source>
        <dbReference type="ARBA" id="ARBA00022598"/>
    </source>
</evidence>
<evidence type="ECO:0000259" key="11">
    <source>
        <dbReference type="Pfam" id="PF10458"/>
    </source>
</evidence>
<dbReference type="InterPro" id="IPR014729">
    <property type="entry name" value="Rossmann-like_a/b/a_fold"/>
</dbReference>
<dbReference type="Gene3D" id="1.10.730.10">
    <property type="entry name" value="Isoleucyl-tRNA Synthetase, Domain 1"/>
    <property type="match status" value="1"/>
</dbReference>
<dbReference type="Pfam" id="PF08264">
    <property type="entry name" value="Anticodon_1"/>
    <property type="match status" value="1"/>
</dbReference>
<evidence type="ECO:0000256" key="1">
    <source>
        <dbReference type="ARBA" id="ARBA00022490"/>
    </source>
</evidence>
<feature type="domain" description="Valyl-tRNA synthetase tRNA-binding arm" evidence="11">
    <location>
        <begin position="818"/>
        <end position="882"/>
    </location>
</feature>
<dbReference type="GO" id="GO:0005524">
    <property type="term" value="F:ATP binding"/>
    <property type="evidence" value="ECO:0007669"/>
    <property type="project" value="UniProtKB-UniRule"/>
</dbReference>
<feature type="domain" description="Aminoacyl-tRNA synthetase class Ia" evidence="9">
    <location>
        <begin position="16"/>
        <end position="586"/>
    </location>
</feature>
<dbReference type="InterPro" id="IPR019499">
    <property type="entry name" value="Val-tRNA_synth_tRNA-bd"/>
</dbReference>
<accession>A0A1F5S4H6</accession>
<dbReference type="InterPro" id="IPR037118">
    <property type="entry name" value="Val-tRNA_synth_C_sf"/>
</dbReference>
<dbReference type="GO" id="GO:0006438">
    <property type="term" value="P:valyl-tRNA aminoacylation"/>
    <property type="evidence" value="ECO:0007669"/>
    <property type="project" value="UniProtKB-UniRule"/>
</dbReference>
<organism evidence="12 13">
    <name type="scientific">Candidatus Falkowbacteria bacterium RIFOXYA2_FULL_38_12</name>
    <dbReference type="NCBI Taxonomy" id="1797993"/>
    <lineage>
        <taxon>Bacteria</taxon>
        <taxon>Candidatus Falkowiibacteriota</taxon>
    </lineage>
</organism>
<name>A0A1F5S4H6_9BACT</name>
<evidence type="ECO:0000313" key="13">
    <source>
        <dbReference type="Proteomes" id="UP000177407"/>
    </source>
</evidence>
<evidence type="ECO:0000256" key="4">
    <source>
        <dbReference type="ARBA" id="ARBA00022840"/>
    </source>
</evidence>
<keyword evidence="3 8" id="KW-0547">Nucleotide-binding</keyword>
<comment type="domain">
    <text evidence="8">The C-terminal coiled-coil domain is crucial for aminoacylation activity.</text>
</comment>
<dbReference type="InterPro" id="IPR010978">
    <property type="entry name" value="tRNA-bd_arm"/>
</dbReference>
<feature type="binding site" evidence="8">
    <location>
        <position position="553"/>
    </location>
    <ligand>
        <name>ATP</name>
        <dbReference type="ChEBI" id="CHEBI:30616"/>
    </ligand>
</feature>
<sequence length="883" mass="102660">MKEIEKAYNPKGVEDKIYKKWEDSGFFNPDNLPGKPYSIMMPPPNVTGVLHLGHSLENSLMDAMARYQRLRGKKVLLLPGTDHAAVATQAKVEKILMEKGIKNPRQELGREKLLKEIRDFSENSKKIILGQIKKMGTSCDWSRLAYTFDEDRNKAVNEIFKKMYEDGLIYRGFRAVNWSTKGQSTLSDDEIVHIPRKAKLYTFKYSKDFPITIATTRPETKLGDTAVAVNPKDLRYKKYIGKEFDVDFVGQKLHIKVIADNSIDINFGTGALGVTPAHSLVDYEMGVKNNLPIIKVINEDGKMAGVAGDYEGLKIEDAREKIVDNLKKTGLLEKEEEIEQNVGTSDRFGDIVEVLPKTQWFVAVNKEIPSRGKSLKDLMREAVGKNGVKITPKRFEKVYFSWIDNLRDWCISRQIWWGHRVPIWYRLNSDLAEIYKQNPEANRHLLDSESRFVVSETNPGDNNDKDYWIQDPDTLDTWFSSGLWTFSTLGWPQKTKELKMFHPTNWMQMGHEILFFWMARMILMSSYALKEIPFKDIYIHGILRDENGKKFSKSSGNNIDPLEVIEKYGTDALRFSLLSGVAPGQDQRFYFEKVEGARNLVNKLWNISRYILTTVKKIERIEERPEPKTLYDKWILDGLDFTTSAVTTCMNRYEFSSASEIFLRNFTWGMFADWYIEVSKIEKNKDEILLYILERLLKLWHPFMPFVTEEIWKNFFDNDNNENLLMIQGWPEILKDKRDIKVEKEVKLIQETIVSIRNLRAENKIEPAKIINIELNIKNTKLFEENLAILEGLLRSKIQIKKSKSSVPEIKILIDEMDAEKNKLRIKKELEEKEKYAANLKQRLENKEFISRAPKNIVDAEKEKFTKVEEEIKNLRGQIESLS</sequence>
<dbReference type="EMBL" id="MFGA01000002">
    <property type="protein sequence ID" value="OGF21610.1"/>
    <property type="molecule type" value="Genomic_DNA"/>
</dbReference>
<dbReference type="InterPro" id="IPR009008">
    <property type="entry name" value="Val/Leu/Ile-tRNA-synth_edit"/>
</dbReference>
<keyword evidence="8" id="KW-0175">Coiled coil</keyword>
<comment type="domain">
    <text evidence="8">ValRS has two distinct active sites: one for aminoacylation and one for editing. The misactivated threonine is translocated from the active site to the editing site.</text>
</comment>
<dbReference type="CDD" id="cd07962">
    <property type="entry name" value="Anticodon_Ia_Val"/>
    <property type="match status" value="1"/>
</dbReference>
<evidence type="ECO:0000256" key="7">
    <source>
        <dbReference type="ARBA" id="ARBA00047552"/>
    </source>
</evidence>
<proteinExistence type="inferred from homology"/>
<evidence type="ECO:0000259" key="10">
    <source>
        <dbReference type="Pfam" id="PF08264"/>
    </source>
</evidence>
<keyword evidence="2 8" id="KW-0436">Ligase</keyword>
<dbReference type="Gene3D" id="1.10.287.380">
    <property type="entry name" value="Valyl-tRNA synthetase, C-terminal domain"/>
    <property type="match status" value="1"/>
</dbReference>
<keyword evidence="1 8" id="KW-0963">Cytoplasm</keyword>
<evidence type="ECO:0000313" key="12">
    <source>
        <dbReference type="EMBL" id="OGF21610.1"/>
    </source>
</evidence>
<evidence type="ECO:0000256" key="5">
    <source>
        <dbReference type="ARBA" id="ARBA00022917"/>
    </source>
</evidence>
<comment type="subcellular location">
    <subcellularLocation>
        <location evidence="8">Cytoplasm</location>
    </subcellularLocation>
</comment>
<dbReference type="InterPro" id="IPR002303">
    <property type="entry name" value="Valyl-tRNA_ligase"/>
</dbReference>
<protein>
    <recommendedName>
        <fullName evidence="8">Valine--tRNA ligase</fullName>
        <ecNumber evidence="8">6.1.1.9</ecNumber>
    </recommendedName>
    <alternativeName>
        <fullName evidence="8">Valyl-tRNA synthetase</fullName>
        <shortName evidence="8">ValRS</shortName>
    </alternativeName>
</protein>
<dbReference type="SUPFAM" id="SSF50677">
    <property type="entry name" value="ValRS/IleRS/LeuRS editing domain"/>
    <property type="match status" value="1"/>
</dbReference>
<dbReference type="HAMAP" id="MF_02004">
    <property type="entry name" value="Val_tRNA_synth_type1"/>
    <property type="match status" value="1"/>
</dbReference>
<dbReference type="InterPro" id="IPR033705">
    <property type="entry name" value="Anticodon_Ia_Val"/>
</dbReference>
<dbReference type="GO" id="GO:0002161">
    <property type="term" value="F:aminoacyl-tRNA deacylase activity"/>
    <property type="evidence" value="ECO:0007669"/>
    <property type="project" value="InterPro"/>
</dbReference>
<comment type="similarity">
    <text evidence="8">Belongs to the class-I aminoacyl-tRNA synthetase family. ValS type 1 subfamily.</text>
</comment>
<comment type="function">
    <text evidence="8">Catalyzes the attachment of valine to tRNA(Val). As ValRS can inadvertently accommodate and process structurally similar amino acids such as threonine, to avoid such errors, it has a 'posttransfer' editing activity that hydrolyzes mischarged Thr-tRNA(Val) in a tRNA-dependent manner.</text>
</comment>
<feature type="domain" description="Methionyl/Valyl/Leucyl/Isoleucyl-tRNA synthetase anticodon-binding" evidence="10">
    <location>
        <begin position="632"/>
        <end position="769"/>
    </location>
</feature>
<dbReference type="PANTHER" id="PTHR11946:SF93">
    <property type="entry name" value="VALINE--TRNA LIGASE, CHLOROPLASTIC_MITOCHONDRIAL 2"/>
    <property type="match status" value="1"/>
</dbReference>
<dbReference type="SUPFAM" id="SSF52374">
    <property type="entry name" value="Nucleotidylyl transferase"/>
    <property type="match status" value="1"/>
</dbReference>
<gene>
    <name evidence="8" type="primary">valS</name>
    <name evidence="12" type="ORF">A2257_02295</name>
</gene>
<keyword evidence="5 8" id="KW-0648">Protein biosynthesis</keyword>
<feature type="short sequence motif" description="'KMSKS' region" evidence="8">
    <location>
        <begin position="550"/>
        <end position="554"/>
    </location>
</feature>
<keyword evidence="4 8" id="KW-0067">ATP-binding</keyword>
<dbReference type="Pfam" id="PF10458">
    <property type="entry name" value="Val_tRNA-synt_C"/>
    <property type="match status" value="1"/>
</dbReference>
<evidence type="ECO:0000256" key="3">
    <source>
        <dbReference type="ARBA" id="ARBA00022741"/>
    </source>
</evidence>
<feature type="coiled-coil region" evidence="8">
    <location>
        <begin position="814"/>
        <end position="878"/>
    </location>
</feature>
<dbReference type="InterPro" id="IPR001412">
    <property type="entry name" value="aa-tRNA-synth_I_CS"/>
</dbReference>
<dbReference type="InterPro" id="IPR009080">
    <property type="entry name" value="tRNAsynth_Ia_anticodon-bd"/>
</dbReference>
<feature type="short sequence motif" description="'HIGH' region" evidence="8">
    <location>
        <begin position="44"/>
        <end position="54"/>
    </location>
</feature>
<dbReference type="InterPro" id="IPR002300">
    <property type="entry name" value="aa-tRNA-synth_Ia"/>
</dbReference>
<comment type="subunit">
    <text evidence="8">Monomer.</text>
</comment>
<keyword evidence="6 8" id="KW-0030">Aminoacyl-tRNA synthetase</keyword>
<comment type="caution">
    <text evidence="12">The sequence shown here is derived from an EMBL/GenBank/DDBJ whole genome shotgun (WGS) entry which is preliminary data.</text>
</comment>
<dbReference type="Gene3D" id="3.40.50.620">
    <property type="entry name" value="HUPs"/>
    <property type="match status" value="2"/>
</dbReference>
<evidence type="ECO:0000256" key="8">
    <source>
        <dbReference type="HAMAP-Rule" id="MF_02004"/>
    </source>
</evidence>